<dbReference type="Gene3D" id="1.10.1040.10">
    <property type="entry name" value="N-(1-d-carboxylethyl)-l-norvaline Dehydrogenase, domain 2"/>
    <property type="match status" value="1"/>
</dbReference>
<dbReference type="Pfam" id="PF08125">
    <property type="entry name" value="Mannitol_dh_C"/>
    <property type="match status" value="1"/>
</dbReference>
<dbReference type="NCBIfam" id="NF002969">
    <property type="entry name" value="PRK03643.1"/>
    <property type="match status" value="1"/>
</dbReference>
<dbReference type="PROSITE" id="PS00974">
    <property type="entry name" value="MANNITOL_DHGENASE"/>
    <property type="match status" value="1"/>
</dbReference>
<dbReference type="Gene3D" id="3.40.50.720">
    <property type="entry name" value="NAD(P)-binding Rossmann-like Domain"/>
    <property type="match status" value="1"/>
</dbReference>
<dbReference type="InterPro" id="IPR036291">
    <property type="entry name" value="NAD(P)-bd_dom_sf"/>
</dbReference>
<comment type="caution">
    <text evidence="5">The sequence shown here is derived from an EMBL/GenBank/DDBJ whole genome shotgun (WGS) entry which is preliminary data.</text>
</comment>
<dbReference type="PRINTS" id="PR00084">
    <property type="entry name" value="MTLDHDRGNASE"/>
</dbReference>
<feature type="domain" description="Mannitol dehydrogenase N-terminal" evidence="3">
    <location>
        <begin position="8"/>
        <end position="244"/>
    </location>
</feature>
<dbReference type="InterPro" id="IPR008927">
    <property type="entry name" value="6-PGluconate_DH-like_C_sf"/>
</dbReference>
<evidence type="ECO:0000259" key="4">
    <source>
        <dbReference type="Pfam" id="PF08125"/>
    </source>
</evidence>
<dbReference type="GO" id="GO:0008926">
    <property type="term" value="F:mannitol-1-phosphate 5-dehydrogenase activity"/>
    <property type="evidence" value="ECO:0007669"/>
    <property type="project" value="TreeGrafter"/>
</dbReference>
<dbReference type="InterPro" id="IPR023027">
    <property type="entry name" value="Mannitol_DH_CS"/>
</dbReference>
<dbReference type="GO" id="GO:0019592">
    <property type="term" value="P:mannitol catabolic process"/>
    <property type="evidence" value="ECO:0007669"/>
    <property type="project" value="TreeGrafter"/>
</dbReference>
<protein>
    <submittedName>
        <fullName evidence="5">Tagaturonate reductase</fullName>
    </submittedName>
</protein>
<keyword evidence="1" id="KW-0560">Oxidoreductase</keyword>
<keyword evidence="2" id="KW-0520">NAD</keyword>
<accession>A0A2T0MFD7</accession>
<dbReference type="SUPFAM" id="SSF48179">
    <property type="entry name" value="6-phosphogluconate dehydrogenase C-terminal domain-like"/>
    <property type="match status" value="1"/>
</dbReference>
<dbReference type="InterPro" id="IPR000669">
    <property type="entry name" value="Mannitol_DH"/>
</dbReference>
<evidence type="ECO:0000259" key="3">
    <source>
        <dbReference type="Pfam" id="PF01232"/>
    </source>
</evidence>
<proteinExistence type="predicted"/>
<dbReference type="InterPro" id="IPR013131">
    <property type="entry name" value="Mannitol_DH_N"/>
</dbReference>
<evidence type="ECO:0000256" key="1">
    <source>
        <dbReference type="ARBA" id="ARBA00023002"/>
    </source>
</evidence>
<dbReference type="PANTHER" id="PTHR30524:SF0">
    <property type="entry name" value="ALTRONATE OXIDOREDUCTASE-RELATED"/>
    <property type="match status" value="1"/>
</dbReference>
<organism evidence="5 6">
    <name type="scientific">Flagellimonas meridianipacifica</name>
    <dbReference type="NCBI Taxonomy" id="1080225"/>
    <lineage>
        <taxon>Bacteria</taxon>
        <taxon>Pseudomonadati</taxon>
        <taxon>Bacteroidota</taxon>
        <taxon>Flavobacteriia</taxon>
        <taxon>Flavobacteriales</taxon>
        <taxon>Flavobacteriaceae</taxon>
        <taxon>Flagellimonas</taxon>
    </lineage>
</organism>
<name>A0A2T0MFD7_9FLAO</name>
<dbReference type="AlphaFoldDB" id="A0A2T0MFD7"/>
<dbReference type="Proteomes" id="UP000237640">
    <property type="component" value="Unassembled WGS sequence"/>
</dbReference>
<sequence>MVPERPIRVIQFGEGNFLRGFVDWMVDILNEKTNFNGNIQIVQPLQKGMGAWINEQEGLYHVLLEGLEKGRKTQTTRLITSIEGVLNPFENYQAFLELAENPDLEFIVSNTTEAGIVFDEKDDNPKTLPKTFPGKLTALLHHYFISFDKHPPKELKILPCELIEKNGDKLKECVLKYIELWNLSKDFVQWVERRVIFYNTLVDRIVPGFPKDNIHVIQEKLGYEDNLVVKAEPFHLWVIEGPKKLEDLLRFGEAGLNVIFTDDLTPFRTRKVRILNGTHTAMVPIAYLNGFKEVRDAVEDEKMAKFLNQIIFKEIIPTLDMPKEELEAYAYEVLERFKNPFIKHKLLDISLNSISKFRVRVLPSILSYLERYKQVPEGLVNALAHLILFYKGEYHSEKIPIKDNESYITFFQEVWDLDNIELMVNTILSNKSLWDQELNREVLLSDFLKEEISALQ</sequence>
<dbReference type="GO" id="GO:0005829">
    <property type="term" value="C:cytosol"/>
    <property type="evidence" value="ECO:0007669"/>
    <property type="project" value="TreeGrafter"/>
</dbReference>
<dbReference type="PANTHER" id="PTHR30524">
    <property type="entry name" value="MANNITOL-1-PHOSPHATE 5-DEHYDROGENASE"/>
    <property type="match status" value="1"/>
</dbReference>
<evidence type="ECO:0000256" key="2">
    <source>
        <dbReference type="ARBA" id="ARBA00023027"/>
    </source>
</evidence>
<dbReference type="InterPro" id="IPR013328">
    <property type="entry name" value="6PGD_dom2"/>
</dbReference>
<gene>
    <name evidence="5" type="ORF">CLV81_0280</name>
</gene>
<dbReference type="SUPFAM" id="SSF51735">
    <property type="entry name" value="NAD(P)-binding Rossmann-fold domains"/>
    <property type="match status" value="1"/>
</dbReference>
<reference evidence="5 6" key="1">
    <citation type="submission" date="2018-03" db="EMBL/GenBank/DDBJ databases">
        <title>Genomic Encyclopedia of Archaeal and Bacterial Type Strains, Phase II (KMG-II): from individual species to whole genera.</title>
        <authorList>
            <person name="Goeker M."/>
        </authorList>
    </citation>
    <scope>NUCLEOTIDE SEQUENCE [LARGE SCALE GENOMIC DNA]</scope>
    <source>
        <strain evidence="5 6">DSM 25027</strain>
    </source>
</reference>
<evidence type="ECO:0000313" key="6">
    <source>
        <dbReference type="Proteomes" id="UP000237640"/>
    </source>
</evidence>
<dbReference type="Pfam" id="PF01232">
    <property type="entry name" value="Mannitol_dh"/>
    <property type="match status" value="1"/>
</dbReference>
<feature type="domain" description="Mannitol dehydrogenase C-terminal" evidence="4">
    <location>
        <begin position="263"/>
        <end position="448"/>
    </location>
</feature>
<dbReference type="InterPro" id="IPR013118">
    <property type="entry name" value="Mannitol_DH_C"/>
</dbReference>
<dbReference type="EMBL" id="PVYX01000001">
    <property type="protein sequence ID" value="PRX56285.1"/>
    <property type="molecule type" value="Genomic_DNA"/>
</dbReference>
<evidence type="ECO:0000313" key="5">
    <source>
        <dbReference type="EMBL" id="PRX56285.1"/>
    </source>
</evidence>
<keyword evidence="6" id="KW-1185">Reference proteome</keyword>